<feature type="domain" description="Ketoreductase" evidence="3">
    <location>
        <begin position="15"/>
        <end position="184"/>
    </location>
</feature>
<name>A0A0B4E6M3_PSEPS</name>
<comment type="similarity">
    <text evidence="1">Belongs to the short-chain dehydrogenases/reductases (SDR) family.</text>
</comment>
<accession>A0A0B4E6M3</accession>
<evidence type="ECO:0000259" key="3">
    <source>
        <dbReference type="SMART" id="SM00822"/>
    </source>
</evidence>
<organism evidence="4 5">
    <name type="scientific">Pseudarthrobacter phenanthrenivorans</name>
    <name type="common">Arthrobacter phenanthrenivorans</name>
    <dbReference type="NCBI Taxonomy" id="361575"/>
    <lineage>
        <taxon>Bacteria</taxon>
        <taxon>Bacillati</taxon>
        <taxon>Actinomycetota</taxon>
        <taxon>Actinomycetes</taxon>
        <taxon>Micrococcales</taxon>
        <taxon>Micrococcaceae</taxon>
        <taxon>Pseudarthrobacter</taxon>
    </lineage>
</organism>
<evidence type="ECO:0000313" key="4">
    <source>
        <dbReference type="EMBL" id="KIC62263.1"/>
    </source>
</evidence>
<dbReference type="PROSITE" id="PS00061">
    <property type="entry name" value="ADH_SHORT"/>
    <property type="match status" value="1"/>
</dbReference>
<dbReference type="PRINTS" id="PR00080">
    <property type="entry name" value="SDRFAMILY"/>
</dbReference>
<protein>
    <submittedName>
        <fullName evidence="4">3-oxoacyl-ACP reductase</fullName>
    </submittedName>
</protein>
<dbReference type="PANTHER" id="PTHR42760">
    <property type="entry name" value="SHORT-CHAIN DEHYDROGENASES/REDUCTASES FAMILY MEMBER"/>
    <property type="match status" value="1"/>
</dbReference>
<dbReference type="CDD" id="cd05233">
    <property type="entry name" value="SDR_c"/>
    <property type="match status" value="1"/>
</dbReference>
<dbReference type="Gene3D" id="3.40.50.720">
    <property type="entry name" value="NAD(P)-binding Rossmann-like Domain"/>
    <property type="match status" value="1"/>
</dbReference>
<dbReference type="SMART" id="SM00822">
    <property type="entry name" value="PKS_KR"/>
    <property type="match status" value="1"/>
</dbReference>
<dbReference type="Pfam" id="PF13561">
    <property type="entry name" value="adh_short_C2"/>
    <property type="match status" value="1"/>
</dbReference>
<dbReference type="InterPro" id="IPR002347">
    <property type="entry name" value="SDR_fam"/>
</dbReference>
<evidence type="ECO:0000256" key="1">
    <source>
        <dbReference type="ARBA" id="ARBA00006484"/>
    </source>
</evidence>
<dbReference type="InterPro" id="IPR020904">
    <property type="entry name" value="Sc_DH/Rdtase_CS"/>
</dbReference>
<dbReference type="PRINTS" id="PR00081">
    <property type="entry name" value="GDHRDH"/>
</dbReference>
<dbReference type="OrthoDB" id="7064009at2"/>
<dbReference type="AlphaFoldDB" id="A0A0B4E6M3"/>
<dbReference type="RefSeq" id="WP_043456113.1">
    <property type="nucleotide sequence ID" value="NZ_JWTB01000049.1"/>
</dbReference>
<dbReference type="Proteomes" id="UP000031196">
    <property type="component" value="Unassembled WGS sequence"/>
</dbReference>
<dbReference type="InterPro" id="IPR057326">
    <property type="entry name" value="KR_dom"/>
</dbReference>
<dbReference type="EMBL" id="JWTB01000049">
    <property type="protein sequence ID" value="KIC62263.1"/>
    <property type="molecule type" value="Genomic_DNA"/>
</dbReference>
<proteinExistence type="inferred from homology"/>
<dbReference type="InterPro" id="IPR036291">
    <property type="entry name" value="NAD(P)-bd_dom_sf"/>
</dbReference>
<comment type="caution">
    <text evidence="4">The sequence shown here is derived from an EMBL/GenBank/DDBJ whole genome shotgun (WGS) entry which is preliminary data.</text>
</comment>
<gene>
    <name evidence="4" type="ORF">RM50_19570</name>
</gene>
<evidence type="ECO:0000256" key="2">
    <source>
        <dbReference type="ARBA" id="ARBA00023002"/>
    </source>
</evidence>
<reference evidence="4 5" key="1">
    <citation type="submission" date="2014-12" db="EMBL/GenBank/DDBJ databases">
        <title>Genome sequencing of Arthrobacter phenanthrenivorans SWC37.</title>
        <authorList>
            <person name="Tan P.W."/>
            <person name="Chan K.-G."/>
        </authorList>
    </citation>
    <scope>NUCLEOTIDE SEQUENCE [LARGE SCALE GENOMIC DNA]</scope>
    <source>
        <strain evidence="4 5">SWC37</strain>
    </source>
</reference>
<evidence type="ECO:0000313" key="5">
    <source>
        <dbReference type="Proteomes" id="UP000031196"/>
    </source>
</evidence>
<dbReference type="FunFam" id="3.40.50.720:FF:000084">
    <property type="entry name" value="Short-chain dehydrogenase reductase"/>
    <property type="match status" value="1"/>
</dbReference>
<sequence>MSAYTERPIERLKGRRIIITGAASGIGKSTAQLFAREGATVGLLDRDKEKLQAAAEEIGGTAFPVDITDEEAVTSVITEAAAALSGIDGVVNAAGVMFRGRAVDVTAQDWRKVIDINLTGTYNVLRGAIPWLSQEASSTIVTIASAAGLLPNAPGYSAYAASKGGVIALTKALAAELAPAVRVNTVCPGMVDTAMADGYRGNVGNYALNRLADPVEIARAILFLSTPESSYITGAALAADGGRSFH</sequence>
<keyword evidence="2" id="KW-0560">Oxidoreductase</keyword>
<dbReference type="SUPFAM" id="SSF51735">
    <property type="entry name" value="NAD(P)-binding Rossmann-fold domains"/>
    <property type="match status" value="1"/>
</dbReference>
<dbReference type="GO" id="GO:0016616">
    <property type="term" value="F:oxidoreductase activity, acting on the CH-OH group of donors, NAD or NADP as acceptor"/>
    <property type="evidence" value="ECO:0007669"/>
    <property type="project" value="TreeGrafter"/>
</dbReference>